<dbReference type="RefSeq" id="WP_044886390.1">
    <property type="nucleotide sequence ID" value="NZ_JYFN01000030.1"/>
</dbReference>
<evidence type="ECO:0000313" key="4">
    <source>
        <dbReference type="Proteomes" id="UP000032545"/>
    </source>
</evidence>
<dbReference type="InterPro" id="IPR013785">
    <property type="entry name" value="Aldolase_TIM"/>
</dbReference>
<dbReference type="NCBIfam" id="TIGR02814">
    <property type="entry name" value="pfaD_fam"/>
    <property type="match status" value="1"/>
</dbReference>
<dbReference type="Gene3D" id="3.20.20.70">
    <property type="entry name" value="Aldolase class I"/>
    <property type="match status" value="1"/>
</dbReference>
<dbReference type="PATRIC" id="fig|1502723.3.peg.3297"/>
<dbReference type="OrthoDB" id="3543921at2"/>
<dbReference type="InterPro" id="IPR014179">
    <property type="entry name" value="PfaD-like_TIM-barrel"/>
</dbReference>
<dbReference type="PANTHER" id="PTHR32332:SF20">
    <property type="entry name" value="2-NITROPROPANE DIOXYGENASE-LIKE PROTEIN"/>
    <property type="match status" value="1"/>
</dbReference>
<accession>A0A0D8BCB6</accession>
<reference evidence="3 4" key="2">
    <citation type="journal article" date="2016" name="Genome Announc.">
        <title>Permanent Draft Genome Sequences for Two Variants of Frankia sp. Strain CpI1, the First Frankia Strain Isolated from Root Nodules of Comptonia peregrina.</title>
        <authorList>
            <person name="Oshone R."/>
            <person name="Hurst S.G.IV."/>
            <person name="Abebe-Akele F."/>
            <person name="Simpson S."/>
            <person name="Morris K."/>
            <person name="Thomas W.K."/>
            <person name="Tisa L.S."/>
        </authorList>
    </citation>
    <scope>NUCLEOTIDE SEQUENCE [LARGE SCALE GENOMIC DNA]</scope>
    <source>
        <strain evidence="4">CpI1-S</strain>
    </source>
</reference>
<protein>
    <submittedName>
        <fullName evidence="3">PfaD family protein</fullName>
    </submittedName>
</protein>
<gene>
    <name evidence="3" type="ORF">FF36_03826</name>
</gene>
<evidence type="ECO:0000256" key="1">
    <source>
        <dbReference type="SAM" id="MobiDB-lite"/>
    </source>
</evidence>
<name>A0A0D8BCB6_9ACTN</name>
<sequence length="554" mass="58702">MVTPTATTASRPAAPPAPPAQAGGDLAQVQRDLLALDLPCYVLRDGVLRDGQQVRTSTDATQVGRVVTGGGQVLAAVGPRPAHALGDPEFRRAHGVRYAYMAGAMANGIASARMVAALAREGYLASFGAAGVLPARVDEALAAIGRDAPGSPFACNLIHSPSEPALEAATIDACLRHGVGCVEASAFVEPTAQLVRYRLAGLRRDRSGRVEAAHRVIGKVSRAEVAERFLRPAPPELVRRLVETGDVTAEQAELARAVPLADDLTAEADSGGHTDRRPLLVLLPELLALAERIRREQGYAAPVRVGAAGGIGTPAAAAAAFALGAAYVVTGSINQSSVEADQSDTTKRLLAATGVADTVMAPSADMFELGVEVQVLRRGTLFPGRARQLYELYRTYDGVDALPADIRATLETRVFRRSLDDVWQDCVRYFSERDPDQITRAADDPRRRMALVFRWYLGRSSGWSIAGDAERAPDYQVWCGPAMGAFNGWVAGTYLAQVGNRRVVDLATHLMRGAAYADRVAALRAAGLRLPAAAAAYLPAPPPNETAVRRGSQP</sequence>
<feature type="domain" description="[Acyl-carrier-protein] S-malonyltransferase-like inserted helical" evidence="2">
    <location>
        <begin position="396"/>
        <end position="475"/>
    </location>
</feature>
<dbReference type="SUPFAM" id="SSF51395">
    <property type="entry name" value="FMN-linked oxidoreductases"/>
    <property type="match status" value="1"/>
</dbReference>
<reference evidence="4" key="1">
    <citation type="submission" date="2015-02" db="EMBL/GenBank/DDBJ databases">
        <title>Draft Genome of Frankia sp. CpI1-S.</title>
        <authorList>
            <person name="Oshone R.T."/>
            <person name="Ngom M."/>
            <person name="Ghodhbane-Gtari F."/>
            <person name="Gtari M."/>
            <person name="Morris K."/>
            <person name="Thomas K."/>
            <person name="Sen A."/>
            <person name="Tisa L.S."/>
        </authorList>
    </citation>
    <scope>NUCLEOTIDE SEQUENCE [LARGE SCALE GENOMIC DNA]</scope>
    <source>
        <strain evidence="4">CpI1-S</strain>
    </source>
</reference>
<evidence type="ECO:0000313" key="3">
    <source>
        <dbReference type="EMBL" id="KJE21923.1"/>
    </source>
</evidence>
<proteinExistence type="predicted"/>
<keyword evidence="4" id="KW-1185">Reference proteome</keyword>
<dbReference type="Proteomes" id="UP000032545">
    <property type="component" value="Unassembled WGS sequence"/>
</dbReference>
<dbReference type="EMBL" id="JYFN01000030">
    <property type="protein sequence ID" value="KJE21923.1"/>
    <property type="molecule type" value="Genomic_DNA"/>
</dbReference>
<organism evidence="3 4">
    <name type="scientific">Frankia torreyi</name>
    <dbReference type="NCBI Taxonomy" id="1856"/>
    <lineage>
        <taxon>Bacteria</taxon>
        <taxon>Bacillati</taxon>
        <taxon>Actinomycetota</taxon>
        <taxon>Actinomycetes</taxon>
        <taxon>Frankiales</taxon>
        <taxon>Frankiaceae</taxon>
        <taxon>Frankia</taxon>
    </lineage>
</organism>
<feature type="region of interest" description="Disordered" evidence="1">
    <location>
        <begin position="1"/>
        <end position="24"/>
    </location>
</feature>
<dbReference type="Pfam" id="PF21607">
    <property type="entry name" value="FabD_helical_ins"/>
    <property type="match status" value="1"/>
</dbReference>
<evidence type="ECO:0000259" key="2">
    <source>
        <dbReference type="Pfam" id="PF21607"/>
    </source>
</evidence>
<feature type="compositionally biased region" description="Low complexity" evidence="1">
    <location>
        <begin position="1"/>
        <end position="12"/>
    </location>
</feature>
<dbReference type="AlphaFoldDB" id="A0A0D8BCB6"/>
<dbReference type="InterPro" id="IPR049489">
    <property type="entry name" value="FabD-like_helical_ins"/>
</dbReference>
<comment type="caution">
    <text evidence="3">The sequence shown here is derived from an EMBL/GenBank/DDBJ whole genome shotgun (WGS) entry which is preliminary data.</text>
</comment>
<dbReference type="PANTHER" id="PTHR32332">
    <property type="entry name" value="2-NITROPROPANE DIOXYGENASE"/>
    <property type="match status" value="1"/>
</dbReference>